<organism evidence="2 3">
    <name type="scientific">Riccia sorocarpa</name>
    <dbReference type="NCBI Taxonomy" id="122646"/>
    <lineage>
        <taxon>Eukaryota</taxon>
        <taxon>Viridiplantae</taxon>
        <taxon>Streptophyta</taxon>
        <taxon>Embryophyta</taxon>
        <taxon>Marchantiophyta</taxon>
        <taxon>Marchantiopsida</taxon>
        <taxon>Marchantiidae</taxon>
        <taxon>Marchantiales</taxon>
        <taxon>Ricciaceae</taxon>
        <taxon>Riccia</taxon>
    </lineage>
</organism>
<dbReference type="AlphaFoldDB" id="A0ABD3H425"/>
<feature type="region of interest" description="Disordered" evidence="1">
    <location>
        <begin position="1"/>
        <end position="26"/>
    </location>
</feature>
<name>A0ABD3H425_9MARC</name>
<accession>A0ABD3H425</accession>
<feature type="region of interest" description="Disordered" evidence="1">
    <location>
        <begin position="141"/>
        <end position="222"/>
    </location>
</feature>
<evidence type="ECO:0000256" key="1">
    <source>
        <dbReference type="SAM" id="MobiDB-lite"/>
    </source>
</evidence>
<keyword evidence="3" id="KW-1185">Reference proteome</keyword>
<proteinExistence type="predicted"/>
<dbReference type="EMBL" id="JBJQOH010000006">
    <property type="protein sequence ID" value="KAL3684806.1"/>
    <property type="molecule type" value="Genomic_DNA"/>
</dbReference>
<comment type="caution">
    <text evidence="2">The sequence shown here is derived from an EMBL/GenBank/DDBJ whole genome shotgun (WGS) entry which is preliminary data.</text>
</comment>
<dbReference type="Proteomes" id="UP001633002">
    <property type="component" value="Unassembled WGS sequence"/>
</dbReference>
<gene>
    <name evidence="2" type="ORF">R1sor_002828</name>
</gene>
<protein>
    <submittedName>
        <fullName evidence="2">Uncharacterized protein</fullName>
    </submittedName>
</protein>
<evidence type="ECO:0000313" key="3">
    <source>
        <dbReference type="Proteomes" id="UP001633002"/>
    </source>
</evidence>
<reference evidence="2 3" key="1">
    <citation type="submission" date="2024-09" db="EMBL/GenBank/DDBJ databases">
        <title>Chromosome-scale assembly of Riccia sorocarpa.</title>
        <authorList>
            <person name="Paukszto L."/>
        </authorList>
    </citation>
    <scope>NUCLEOTIDE SEQUENCE [LARGE SCALE GENOMIC DNA]</scope>
    <source>
        <strain evidence="2">LP-2024</strain>
        <tissue evidence="2">Aerial parts of the thallus</tissue>
    </source>
</reference>
<feature type="compositionally biased region" description="Basic and acidic residues" evidence="1">
    <location>
        <begin position="189"/>
        <end position="205"/>
    </location>
</feature>
<evidence type="ECO:0000313" key="2">
    <source>
        <dbReference type="EMBL" id="KAL3684806.1"/>
    </source>
</evidence>
<sequence>MVKEDSLGPATPPVESELEMEGRSTKKRRTWQHLNNRIRITGAKLRMGGELIDSLDGALKLKGRGGALFYILAAAFQYIWRDRNKRVFQNSDQRTPLREILRTAKWEMEAFTSRRVSEERAASVNTALRELELLINEDHSDEQVTQNPNSDHFAPPSGRNSTTQIPPSHDLNPASTDQEEGSPPLEARPQGDELTSRRSDTRSGAEDENSNEHSSAILEALI</sequence>